<organism evidence="6 7">
    <name type="scientific">Diploptera punctata</name>
    <name type="common">Pacific beetle cockroach</name>
    <dbReference type="NCBI Taxonomy" id="6984"/>
    <lineage>
        <taxon>Eukaryota</taxon>
        <taxon>Metazoa</taxon>
        <taxon>Ecdysozoa</taxon>
        <taxon>Arthropoda</taxon>
        <taxon>Hexapoda</taxon>
        <taxon>Insecta</taxon>
        <taxon>Pterygota</taxon>
        <taxon>Neoptera</taxon>
        <taxon>Polyneoptera</taxon>
        <taxon>Dictyoptera</taxon>
        <taxon>Blattodea</taxon>
        <taxon>Blaberoidea</taxon>
        <taxon>Blaberidae</taxon>
        <taxon>Diplopterinae</taxon>
        <taxon>Diploptera</taxon>
    </lineage>
</organism>
<feature type="compositionally biased region" description="Basic residues" evidence="4">
    <location>
        <begin position="460"/>
        <end position="469"/>
    </location>
</feature>
<feature type="compositionally biased region" description="Acidic residues" evidence="4">
    <location>
        <begin position="712"/>
        <end position="760"/>
    </location>
</feature>
<dbReference type="InterPro" id="IPR012583">
    <property type="entry name" value="RIX1_N"/>
</dbReference>
<comment type="caution">
    <text evidence="6">The sequence shown here is derived from an EMBL/GenBank/DDBJ whole genome shotgun (WGS) entry which is preliminary data.</text>
</comment>
<dbReference type="Pfam" id="PF08167">
    <property type="entry name" value="RIX1"/>
    <property type="match status" value="1"/>
</dbReference>
<accession>A0AAD8ESX0</accession>
<dbReference type="AlphaFoldDB" id="A0AAD8ESX0"/>
<comment type="similarity">
    <text evidence="2">Belongs to the RIX1/PELP1 family.</text>
</comment>
<dbReference type="PANTHER" id="PTHR34105:SF1">
    <property type="entry name" value="PROLINE-, GLUTAMIC ACID- AND LEUCINE-RICH PROTEIN 1"/>
    <property type="match status" value="1"/>
</dbReference>
<feature type="region of interest" description="Disordered" evidence="4">
    <location>
        <begin position="692"/>
        <end position="819"/>
    </location>
</feature>
<sequence length="819" mass="92782">MRRYHTCMVFVVENVELGYINIINIMDGMLTLFETICHSDYQDSVLRAFLKACNDQQVFVNKASNAIQPIVSNINSKLNSATSRLEGLLLLKTFLPQCSIDIFGDNVMFWMQLCLKIGEVGLNKYEASNTAYQVLKILLQMSDHLPEIKRKISSGIVPKIIENFQHIKPEEVSLSVLDCLEQLMYKYGSACGQQRDVLEKCIIQYLDCKESDVVKRVAHCLAYLPLLGGGGAVGSSHIASWKQHQQTLCATLHGILDELFDDIREIPNSYSCATSKKLDLPEIKETSSLVRVHILVTRFINISKCLQAMLVSKFPVEKTVLPDAILGVVCRGLAVNNRSLGKKISPDVLMISAMLPQLHITMLRLLDSLVICCRRNLLPYAPLICRMILQTLKWTSEEKWLYGMEKPYCQLREAACNSLKLWLQVSNSGSCVELIADQILPLLIQDIWYEKESVTLIAQKKNKGNKSQRKTSGQEQVSGVNVRNSKRHVPNETANNTVCRAALQLLQWILHSAAPFLKSTVHRVLQEKTIGTLFEIQRSSNPEDLPVPFSEPSCRLELYQLLYTLNIEPHTIWPPPTQFTLHMLAMGRDDTDLKVSAFCTSSLVALEKIIHPSRGTLQFPVDLDEILDSTKNYNQEFVIPLIEHTFSIGESPEKNINIQNDEVQVDQKSTNDVEMKESLKKEKENINSFEDVEIVCEEQEDDKDRKEGGEGQVEEELEEQEEEEDEGDDDDDDEMEEDGVEYVENEECSEFEDEMTDDSIESICSLPKARQGKSVAKKFQEERENDNGSPLIDIAESDDENNVPTIDHKQNVNLRNGSK</sequence>
<keyword evidence="7" id="KW-1185">Reference proteome</keyword>
<dbReference type="Proteomes" id="UP001233999">
    <property type="component" value="Unassembled WGS sequence"/>
</dbReference>
<dbReference type="InterPro" id="IPR011989">
    <property type="entry name" value="ARM-like"/>
</dbReference>
<feature type="compositionally biased region" description="Polar residues" evidence="4">
    <location>
        <begin position="470"/>
        <end position="481"/>
    </location>
</feature>
<gene>
    <name evidence="6" type="ORF">L9F63_000241</name>
</gene>
<feature type="domain" description="Pre-rRNA-processing protein RIX1 N-terminal" evidence="5">
    <location>
        <begin position="55"/>
        <end position="211"/>
    </location>
</feature>
<dbReference type="GO" id="GO:0005634">
    <property type="term" value="C:nucleus"/>
    <property type="evidence" value="ECO:0007669"/>
    <property type="project" value="UniProtKB-SubCell"/>
</dbReference>
<protein>
    <recommendedName>
        <fullName evidence="5">Pre-rRNA-processing protein RIX1 N-terminal domain-containing protein</fullName>
    </recommendedName>
</protein>
<evidence type="ECO:0000256" key="2">
    <source>
        <dbReference type="ARBA" id="ARBA00010511"/>
    </source>
</evidence>
<evidence type="ECO:0000256" key="1">
    <source>
        <dbReference type="ARBA" id="ARBA00004123"/>
    </source>
</evidence>
<dbReference type="PANTHER" id="PTHR34105">
    <property type="entry name" value="PROLINE-, GLUTAMIC ACID- AND LEUCINE-RICH PROTEIN 1"/>
    <property type="match status" value="1"/>
</dbReference>
<evidence type="ECO:0000313" key="6">
    <source>
        <dbReference type="EMBL" id="KAJ9601633.1"/>
    </source>
</evidence>
<evidence type="ECO:0000259" key="5">
    <source>
        <dbReference type="Pfam" id="PF08167"/>
    </source>
</evidence>
<dbReference type="Gene3D" id="1.25.10.10">
    <property type="entry name" value="Leucine-rich Repeat Variant"/>
    <property type="match status" value="1"/>
</dbReference>
<dbReference type="EMBL" id="JASPKZ010000007">
    <property type="protein sequence ID" value="KAJ9601633.1"/>
    <property type="molecule type" value="Genomic_DNA"/>
</dbReference>
<evidence type="ECO:0000256" key="4">
    <source>
        <dbReference type="SAM" id="MobiDB-lite"/>
    </source>
</evidence>
<evidence type="ECO:0000313" key="7">
    <source>
        <dbReference type="Proteomes" id="UP001233999"/>
    </source>
</evidence>
<comment type="subcellular location">
    <subcellularLocation>
        <location evidence="1">Nucleus</location>
    </subcellularLocation>
</comment>
<dbReference type="GO" id="GO:0006364">
    <property type="term" value="P:rRNA processing"/>
    <property type="evidence" value="ECO:0007669"/>
    <property type="project" value="TreeGrafter"/>
</dbReference>
<evidence type="ECO:0000256" key="3">
    <source>
        <dbReference type="ARBA" id="ARBA00023242"/>
    </source>
</evidence>
<proteinExistence type="inferred from homology"/>
<name>A0AAD8ESX0_DIPPU</name>
<feature type="region of interest" description="Disordered" evidence="4">
    <location>
        <begin position="460"/>
        <end position="481"/>
    </location>
</feature>
<dbReference type="InterPro" id="IPR016024">
    <property type="entry name" value="ARM-type_fold"/>
</dbReference>
<keyword evidence="3" id="KW-0539">Nucleus</keyword>
<dbReference type="SUPFAM" id="SSF48371">
    <property type="entry name" value="ARM repeat"/>
    <property type="match status" value="1"/>
</dbReference>
<feature type="compositionally biased region" description="Acidic residues" evidence="4">
    <location>
        <begin position="692"/>
        <end position="701"/>
    </location>
</feature>
<reference evidence="6" key="2">
    <citation type="submission" date="2023-05" db="EMBL/GenBank/DDBJ databases">
        <authorList>
            <person name="Fouks B."/>
        </authorList>
    </citation>
    <scope>NUCLEOTIDE SEQUENCE</scope>
    <source>
        <strain evidence="6">Stay&amp;Tobe</strain>
        <tissue evidence="6">Testes</tissue>
    </source>
</reference>
<reference evidence="6" key="1">
    <citation type="journal article" date="2023" name="IScience">
        <title>Live-bearing cockroach genome reveals convergent evolutionary mechanisms linked to viviparity in insects and beyond.</title>
        <authorList>
            <person name="Fouks B."/>
            <person name="Harrison M.C."/>
            <person name="Mikhailova A.A."/>
            <person name="Marchal E."/>
            <person name="English S."/>
            <person name="Carruthers M."/>
            <person name="Jennings E.C."/>
            <person name="Chiamaka E.L."/>
            <person name="Frigard R.A."/>
            <person name="Pippel M."/>
            <person name="Attardo G.M."/>
            <person name="Benoit J.B."/>
            <person name="Bornberg-Bauer E."/>
            <person name="Tobe S.S."/>
        </authorList>
    </citation>
    <scope>NUCLEOTIDE SEQUENCE</scope>
    <source>
        <strain evidence="6">Stay&amp;Tobe</strain>
    </source>
</reference>